<protein>
    <submittedName>
        <fullName evidence="1">Metal ion binding</fullName>
    </submittedName>
</protein>
<name>A0A163KW80_DIDRA</name>
<proteinExistence type="predicted"/>
<comment type="caution">
    <text evidence="1">The sequence shown here is derived from an EMBL/GenBank/DDBJ whole genome shotgun (WGS) entry which is preliminary data.</text>
</comment>
<dbReference type="STRING" id="5454.A0A163KW80"/>
<gene>
    <name evidence="1" type="ORF">ST47_g1560</name>
</gene>
<keyword evidence="2" id="KW-1185">Reference proteome</keyword>
<organism evidence="1 2">
    <name type="scientific">Didymella rabiei</name>
    <name type="common">Chickpea ascochyta blight fungus</name>
    <name type="synonym">Mycosphaerella rabiei</name>
    <dbReference type="NCBI Taxonomy" id="5454"/>
    <lineage>
        <taxon>Eukaryota</taxon>
        <taxon>Fungi</taxon>
        <taxon>Dikarya</taxon>
        <taxon>Ascomycota</taxon>
        <taxon>Pezizomycotina</taxon>
        <taxon>Dothideomycetes</taxon>
        <taxon>Pleosporomycetidae</taxon>
        <taxon>Pleosporales</taxon>
        <taxon>Pleosporineae</taxon>
        <taxon>Didymellaceae</taxon>
        <taxon>Ascochyta</taxon>
    </lineage>
</organism>
<dbReference type="InterPro" id="IPR021842">
    <property type="entry name" value="DUF3435"/>
</dbReference>
<sequence>MGLLRDRRAPTELNGRQKEELQKDVILVSLCKDRAAYRQQLYEEGFYPLEKAKGITLYKNYEETKRKIGSIYQRLYREHLDKAIREFHDSVDTIKVARQLSGKAAGEVLTLPAAEFELKERATIASMLFRPFENDKTRVEFVRTSARLCQLQETRQPKALKRKMEQFVAVGDNGVLSLRKCSKGHPSLEVFSLPQCRNGETVDHDPGASRSEEPKEVQCQHTYPIVLHQPVCLICIGNKEFTYDRRMRHIPRKDVLNKHVETHFRLPEYQMEFQCRHPHCCAILHGVSHFKRHALEIHGVSH</sequence>
<evidence type="ECO:0000313" key="1">
    <source>
        <dbReference type="EMBL" id="KZM27296.1"/>
    </source>
</evidence>
<reference evidence="1 2" key="1">
    <citation type="journal article" date="2016" name="Sci. Rep.">
        <title>Draft genome sequencing and secretome analysis of fungal phytopathogen Ascochyta rabiei provides insight into the necrotrophic effector repertoire.</title>
        <authorList>
            <person name="Verma S."/>
            <person name="Gazara R.K."/>
            <person name="Nizam S."/>
            <person name="Parween S."/>
            <person name="Chattopadhyay D."/>
            <person name="Verma P.K."/>
        </authorList>
    </citation>
    <scope>NUCLEOTIDE SEQUENCE [LARGE SCALE GENOMIC DNA]</scope>
    <source>
        <strain evidence="1 2">ArDII</strain>
    </source>
</reference>
<evidence type="ECO:0000313" key="2">
    <source>
        <dbReference type="Proteomes" id="UP000076837"/>
    </source>
</evidence>
<dbReference type="EMBL" id="JYNV01000072">
    <property type="protein sequence ID" value="KZM27296.1"/>
    <property type="molecule type" value="Genomic_DNA"/>
</dbReference>
<dbReference type="Pfam" id="PF11917">
    <property type="entry name" value="DUF3435"/>
    <property type="match status" value="1"/>
</dbReference>
<dbReference type="PANTHER" id="PTHR37535">
    <property type="entry name" value="FLUG DOMAIN PROTEIN"/>
    <property type="match status" value="1"/>
</dbReference>
<dbReference type="Proteomes" id="UP000076837">
    <property type="component" value="Unassembled WGS sequence"/>
</dbReference>
<accession>A0A163KW80</accession>
<dbReference type="PANTHER" id="PTHR37535:SF4">
    <property type="entry name" value="FLUG DOMAIN-CONTAINING PROTEIN"/>
    <property type="match status" value="1"/>
</dbReference>
<dbReference type="OrthoDB" id="5426797at2759"/>
<dbReference type="AlphaFoldDB" id="A0A163KW80"/>